<gene>
    <name evidence="2" type="ORF">CYMTET_22187</name>
</gene>
<dbReference type="AlphaFoldDB" id="A0AAE0G0N6"/>
<feature type="region of interest" description="Disordered" evidence="1">
    <location>
        <begin position="147"/>
        <end position="171"/>
    </location>
</feature>
<evidence type="ECO:0000256" key="1">
    <source>
        <dbReference type="SAM" id="MobiDB-lite"/>
    </source>
</evidence>
<evidence type="ECO:0000313" key="2">
    <source>
        <dbReference type="EMBL" id="KAK3269368.1"/>
    </source>
</evidence>
<keyword evidence="3" id="KW-1185">Reference proteome</keyword>
<protein>
    <submittedName>
        <fullName evidence="2">Uncharacterized protein</fullName>
    </submittedName>
</protein>
<dbReference type="EMBL" id="LGRX02011019">
    <property type="protein sequence ID" value="KAK3269368.1"/>
    <property type="molecule type" value="Genomic_DNA"/>
</dbReference>
<reference evidence="2 3" key="1">
    <citation type="journal article" date="2015" name="Genome Biol. Evol.">
        <title>Comparative Genomics of a Bacterivorous Green Alga Reveals Evolutionary Causalities and Consequences of Phago-Mixotrophic Mode of Nutrition.</title>
        <authorList>
            <person name="Burns J.A."/>
            <person name="Paasch A."/>
            <person name="Narechania A."/>
            <person name="Kim E."/>
        </authorList>
    </citation>
    <scope>NUCLEOTIDE SEQUENCE [LARGE SCALE GENOMIC DNA]</scope>
    <source>
        <strain evidence="2 3">PLY_AMNH</strain>
    </source>
</reference>
<sequence>MALVDVLSDGELHARLLSCDEKLGKVSFSKRAQLISLCQAQAKALAHFRSAPQILPRPETVLEPIILEIVVSEGAGVGGVPSGNFDGSEVSFCEMGIGNGLAVLDTRSISSQVTTTLPSPRASRASSVRAQAPPVRHEVHYLHHHHGPTVYSSVDPGHENFGASEGEDESEYPLGYYDESDDDYGEFDGHLASPQFCPSQLAQAPTLGTGSQGESHGGVLDVAATDFFPPAFISTGNASLSLEHVDPVNDDNIEFYPYSSDDHEEHDSGGAYEDDADPSGYDSGDHYDSWFGGASSESYCGYSSGSS</sequence>
<feature type="region of interest" description="Disordered" evidence="1">
    <location>
        <begin position="255"/>
        <end position="287"/>
    </location>
</feature>
<accession>A0AAE0G0N6</accession>
<name>A0AAE0G0N6_9CHLO</name>
<dbReference type="Proteomes" id="UP001190700">
    <property type="component" value="Unassembled WGS sequence"/>
</dbReference>
<evidence type="ECO:0000313" key="3">
    <source>
        <dbReference type="Proteomes" id="UP001190700"/>
    </source>
</evidence>
<comment type="caution">
    <text evidence="2">The sequence shown here is derived from an EMBL/GenBank/DDBJ whole genome shotgun (WGS) entry which is preliminary data.</text>
</comment>
<proteinExistence type="predicted"/>
<organism evidence="2 3">
    <name type="scientific">Cymbomonas tetramitiformis</name>
    <dbReference type="NCBI Taxonomy" id="36881"/>
    <lineage>
        <taxon>Eukaryota</taxon>
        <taxon>Viridiplantae</taxon>
        <taxon>Chlorophyta</taxon>
        <taxon>Pyramimonadophyceae</taxon>
        <taxon>Pyramimonadales</taxon>
        <taxon>Pyramimonadaceae</taxon>
        <taxon>Cymbomonas</taxon>
    </lineage>
</organism>